<keyword evidence="1" id="KW-1133">Transmembrane helix</keyword>
<keyword evidence="3" id="KW-1185">Reference proteome</keyword>
<evidence type="ECO:0000313" key="2">
    <source>
        <dbReference type="EMBL" id="VEL17068.1"/>
    </source>
</evidence>
<keyword evidence="1" id="KW-0472">Membrane</keyword>
<feature type="transmembrane region" description="Helical" evidence="1">
    <location>
        <begin position="12"/>
        <end position="31"/>
    </location>
</feature>
<reference evidence="2" key="1">
    <citation type="submission" date="2018-11" db="EMBL/GenBank/DDBJ databases">
        <authorList>
            <consortium name="Pathogen Informatics"/>
        </authorList>
    </citation>
    <scope>NUCLEOTIDE SEQUENCE</scope>
</reference>
<evidence type="ECO:0000256" key="1">
    <source>
        <dbReference type="SAM" id="Phobius"/>
    </source>
</evidence>
<comment type="caution">
    <text evidence="2">The sequence shown here is derived from an EMBL/GenBank/DDBJ whole genome shotgun (WGS) entry which is preliminary data.</text>
</comment>
<proteinExistence type="predicted"/>
<protein>
    <submittedName>
        <fullName evidence="2">Uncharacterized protein</fullName>
    </submittedName>
</protein>
<organism evidence="2 3">
    <name type="scientific">Protopolystoma xenopodis</name>
    <dbReference type="NCBI Taxonomy" id="117903"/>
    <lineage>
        <taxon>Eukaryota</taxon>
        <taxon>Metazoa</taxon>
        <taxon>Spiralia</taxon>
        <taxon>Lophotrochozoa</taxon>
        <taxon>Platyhelminthes</taxon>
        <taxon>Monogenea</taxon>
        <taxon>Polyopisthocotylea</taxon>
        <taxon>Polystomatidea</taxon>
        <taxon>Polystomatidae</taxon>
        <taxon>Protopolystoma</taxon>
    </lineage>
</organism>
<dbReference type="EMBL" id="CAAALY010030955">
    <property type="protein sequence ID" value="VEL17068.1"/>
    <property type="molecule type" value="Genomic_DNA"/>
</dbReference>
<gene>
    <name evidence="2" type="ORF">PXEA_LOCUS10508</name>
</gene>
<sequence length="165" mass="18719">MFNRCGITPRLYFLFYILVPHLFLSTLPYVAHPLIHTIMCSHFLQCGPSRNNWVYGSIIIFQFPVLQVSLKEYVHSLPDLPFPNVFPVCGQFISCIPVNFADVLNPCDDCLSCLYNVFLLTNISVFAVNSGALYFVDFFMLRGQAGEGCHFLQDCMNVPVPCVHL</sequence>
<name>A0A448WPP6_9PLAT</name>
<feature type="transmembrane region" description="Helical" evidence="1">
    <location>
        <begin position="114"/>
        <end position="136"/>
    </location>
</feature>
<accession>A0A448WPP6</accession>
<evidence type="ECO:0000313" key="3">
    <source>
        <dbReference type="Proteomes" id="UP000784294"/>
    </source>
</evidence>
<dbReference type="AlphaFoldDB" id="A0A448WPP6"/>
<keyword evidence="1" id="KW-0812">Transmembrane</keyword>
<dbReference type="Proteomes" id="UP000784294">
    <property type="component" value="Unassembled WGS sequence"/>
</dbReference>